<name>A0A6I4WEX7_9ACTN</name>
<accession>A0A6I4WEX7</accession>
<protein>
    <submittedName>
        <fullName evidence="1">Transcriptional regulator</fullName>
    </submittedName>
</protein>
<reference evidence="1 2" key="1">
    <citation type="submission" date="2019-12" db="EMBL/GenBank/DDBJ databases">
        <title>Nocardia macrotermitis sp. nov. and Nocardia aurantia sp. nov., isolated from the gut of the fungus growing-termite Macrotermes natalensis.</title>
        <authorList>
            <person name="Christine B."/>
            <person name="Rene B."/>
        </authorList>
    </citation>
    <scope>NUCLEOTIDE SEQUENCE [LARGE SCALE GENOMIC DNA]</scope>
    <source>
        <strain evidence="1 2">DSM 102126</strain>
    </source>
</reference>
<sequence length="336" mass="35728">MTPPSYSVVGIDSLDQPGGAASAVGRHVGRRLVADLQTQVHQLRLADDILAGHDLLVPAFRALDAALHTQRETLHNAAVGRGILSAVGEFAQIAGWVASDAGEYRRAEGAYRLGADAAREARDPALESHLVGSLAYQITNVGDPADGVKAALASVSVAESSGMPRARALARDRLAWAHARTGDAEAAQRALGEAGDALAAAGPANDDPDYLYWVNADELRIMEARVYTELHRPLRAIPLLVEVLETYEATHAREVALYMSWLAIALADANEIEEAATVAARMLELSSEIASERTAVRARVVAARLARHRDVPAVAAVLEAQRGRTRAANPDSGRLE</sequence>
<dbReference type="OrthoDB" id="3213425at2"/>
<organism evidence="1 2">
    <name type="scientific">Actinomadura rayongensis</name>
    <dbReference type="NCBI Taxonomy" id="1429076"/>
    <lineage>
        <taxon>Bacteria</taxon>
        <taxon>Bacillati</taxon>
        <taxon>Actinomycetota</taxon>
        <taxon>Actinomycetes</taxon>
        <taxon>Streptosporangiales</taxon>
        <taxon>Thermomonosporaceae</taxon>
        <taxon>Actinomadura</taxon>
    </lineage>
</organism>
<dbReference type="Gene3D" id="1.25.40.10">
    <property type="entry name" value="Tetratricopeptide repeat domain"/>
    <property type="match status" value="1"/>
</dbReference>
<dbReference type="AlphaFoldDB" id="A0A6I4WEX7"/>
<comment type="caution">
    <text evidence="1">The sequence shown here is derived from an EMBL/GenBank/DDBJ whole genome shotgun (WGS) entry which is preliminary data.</text>
</comment>
<proteinExistence type="predicted"/>
<dbReference type="EMBL" id="WUTW01000007">
    <property type="protein sequence ID" value="MXQ67450.1"/>
    <property type="molecule type" value="Genomic_DNA"/>
</dbReference>
<keyword evidence="2" id="KW-1185">Reference proteome</keyword>
<evidence type="ECO:0000313" key="2">
    <source>
        <dbReference type="Proteomes" id="UP000431901"/>
    </source>
</evidence>
<dbReference type="SUPFAM" id="SSF48452">
    <property type="entry name" value="TPR-like"/>
    <property type="match status" value="1"/>
</dbReference>
<gene>
    <name evidence="1" type="ORF">GQ466_25875</name>
</gene>
<dbReference type="Proteomes" id="UP000431901">
    <property type="component" value="Unassembled WGS sequence"/>
</dbReference>
<dbReference type="InterPro" id="IPR011990">
    <property type="entry name" value="TPR-like_helical_dom_sf"/>
</dbReference>
<evidence type="ECO:0000313" key="1">
    <source>
        <dbReference type="EMBL" id="MXQ67450.1"/>
    </source>
</evidence>
<dbReference type="RefSeq" id="WP_161105633.1">
    <property type="nucleotide sequence ID" value="NZ_JBHLYI010000008.1"/>
</dbReference>